<dbReference type="RefSeq" id="XP_060366191.1">
    <property type="nucleotide sequence ID" value="XM_060514019.1"/>
</dbReference>
<accession>A0AAD8XH62</accession>
<name>A0AAD8XH62_GLOAC</name>
<evidence type="ECO:0000256" key="1">
    <source>
        <dbReference type="SAM" id="Phobius"/>
    </source>
</evidence>
<dbReference type="Proteomes" id="UP001244207">
    <property type="component" value="Unassembled WGS sequence"/>
</dbReference>
<proteinExistence type="predicted"/>
<protein>
    <submittedName>
        <fullName evidence="2">Uncharacterized protein</fullName>
    </submittedName>
</protein>
<keyword evidence="3" id="KW-1185">Reference proteome</keyword>
<keyword evidence="1" id="KW-0472">Membrane</keyword>
<dbReference type="GeneID" id="85397917"/>
<comment type="caution">
    <text evidence="2">The sequence shown here is derived from an EMBL/GenBank/DDBJ whole genome shotgun (WGS) entry which is preliminary data.</text>
</comment>
<evidence type="ECO:0000313" key="2">
    <source>
        <dbReference type="EMBL" id="KAK1726136.1"/>
    </source>
</evidence>
<sequence length="103" mass="11400">MASFNEQPALCLLRLCAVVAGVVVVVVGYKYGYTGERNKPRKPGSNRGIPGLWRHEASRLLDESVVGSIRSIDWRRQSRSNVAEASFDAAVKVSARDDRQKII</sequence>
<organism evidence="2 3">
    <name type="scientific">Glomerella acutata</name>
    <name type="common">Colletotrichum acutatum</name>
    <dbReference type="NCBI Taxonomy" id="27357"/>
    <lineage>
        <taxon>Eukaryota</taxon>
        <taxon>Fungi</taxon>
        <taxon>Dikarya</taxon>
        <taxon>Ascomycota</taxon>
        <taxon>Pezizomycotina</taxon>
        <taxon>Sordariomycetes</taxon>
        <taxon>Hypocreomycetidae</taxon>
        <taxon>Glomerellales</taxon>
        <taxon>Glomerellaceae</taxon>
        <taxon>Colletotrichum</taxon>
        <taxon>Colletotrichum acutatum species complex</taxon>
    </lineage>
</organism>
<gene>
    <name evidence="2" type="ORF">BDZ83DRAFT_751172</name>
</gene>
<dbReference type="EMBL" id="JAHMHS010000035">
    <property type="protein sequence ID" value="KAK1726136.1"/>
    <property type="molecule type" value="Genomic_DNA"/>
</dbReference>
<feature type="transmembrane region" description="Helical" evidence="1">
    <location>
        <begin position="12"/>
        <end position="32"/>
    </location>
</feature>
<dbReference type="AlphaFoldDB" id="A0AAD8XH62"/>
<keyword evidence="1" id="KW-0812">Transmembrane</keyword>
<reference evidence="2" key="1">
    <citation type="submission" date="2021-12" db="EMBL/GenBank/DDBJ databases">
        <title>Comparative genomics, transcriptomics and evolutionary studies reveal genomic signatures of adaptation to plant cell wall in hemibiotrophic fungi.</title>
        <authorList>
            <consortium name="DOE Joint Genome Institute"/>
            <person name="Baroncelli R."/>
            <person name="Diaz J.F."/>
            <person name="Benocci T."/>
            <person name="Peng M."/>
            <person name="Battaglia E."/>
            <person name="Haridas S."/>
            <person name="Andreopoulos W."/>
            <person name="Labutti K."/>
            <person name="Pangilinan J."/>
            <person name="Floch G.L."/>
            <person name="Makela M.R."/>
            <person name="Henrissat B."/>
            <person name="Grigoriev I.V."/>
            <person name="Crouch J.A."/>
            <person name="De Vries R.P."/>
            <person name="Sukno S.A."/>
            <person name="Thon M.R."/>
        </authorList>
    </citation>
    <scope>NUCLEOTIDE SEQUENCE</scope>
    <source>
        <strain evidence="2">CBS 112980</strain>
    </source>
</reference>
<keyword evidence="1" id="KW-1133">Transmembrane helix</keyword>
<evidence type="ECO:0000313" key="3">
    <source>
        <dbReference type="Proteomes" id="UP001244207"/>
    </source>
</evidence>